<proteinExistence type="predicted"/>
<dbReference type="RefSeq" id="WP_344712220.1">
    <property type="nucleotide sequence ID" value="NZ_BAAAWH010000001.1"/>
</dbReference>
<reference evidence="2 3" key="1">
    <citation type="submission" date="2024-09" db="EMBL/GenBank/DDBJ databases">
        <authorList>
            <person name="Sun Q."/>
            <person name="Mori K."/>
        </authorList>
    </citation>
    <scope>NUCLEOTIDE SEQUENCE [LARGE SCALE GENOMIC DNA]</scope>
    <source>
        <strain evidence="2 3">JCM 1342</strain>
    </source>
</reference>
<keyword evidence="3" id="KW-1185">Reference proteome</keyword>
<dbReference type="Proteomes" id="UP001589611">
    <property type="component" value="Unassembled WGS sequence"/>
</dbReference>
<dbReference type="InterPro" id="IPR025159">
    <property type="entry name" value="AbiEi_N"/>
</dbReference>
<dbReference type="SUPFAM" id="SSF52980">
    <property type="entry name" value="Restriction endonuclease-like"/>
    <property type="match status" value="1"/>
</dbReference>
<evidence type="ECO:0000313" key="3">
    <source>
        <dbReference type="Proteomes" id="UP001589611"/>
    </source>
</evidence>
<name>A0ABV5SZF6_9MICO</name>
<comment type="caution">
    <text evidence="2">The sequence shown here is derived from an EMBL/GenBank/DDBJ whole genome shotgun (WGS) entry which is preliminary data.</text>
</comment>
<evidence type="ECO:0000313" key="2">
    <source>
        <dbReference type="EMBL" id="MFB9645738.1"/>
    </source>
</evidence>
<organism evidence="2 3">
    <name type="scientific">Microbacterium terregens</name>
    <dbReference type="NCBI Taxonomy" id="69363"/>
    <lineage>
        <taxon>Bacteria</taxon>
        <taxon>Bacillati</taxon>
        <taxon>Actinomycetota</taxon>
        <taxon>Actinomycetes</taxon>
        <taxon>Micrococcales</taxon>
        <taxon>Microbacteriaceae</taxon>
        <taxon>Microbacterium</taxon>
    </lineage>
</organism>
<dbReference type="InterPro" id="IPR011335">
    <property type="entry name" value="Restrct_endonuc-II-like"/>
</dbReference>
<feature type="domain" description="AbiEi antitoxin N-terminal" evidence="1">
    <location>
        <begin position="19"/>
        <end position="54"/>
    </location>
</feature>
<dbReference type="Pfam" id="PF13338">
    <property type="entry name" value="AbiEi_4"/>
    <property type="match status" value="1"/>
</dbReference>
<dbReference type="Gene3D" id="3.40.960.10">
    <property type="entry name" value="VSR Endonuclease"/>
    <property type="match status" value="1"/>
</dbReference>
<accession>A0ABV5SZF6</accession>
<sequence length="302" mass="32881">MYSSRAAASVATALDGATGAITYAELRRQGATRRQIDAAVEAGRLIRVRKGTYVMGGCPSPVLAAARQGARLDCLSLLALLKVFVLRSGSLHLHMTYGSTRIPPRSDRIVRHWRPTAAESQALIAPVVEALAQACRCQPPRAAIATLDSAWHLGLVDEEGIAEVFRLLPRRFQVLRGFLEPRAESGPESLMRLLLRAQGWSVDVQVVIDGVGRVDLVVDGWLIIECDSEEFHGGWDAAKRDRRRDLAAAARGYVTLRPIAEDIMHNPDQVLAAVRAAVEHRRALTGAHNVAVSGRRTRAGAR</sequence>
<dbReference type="EMBL" id="JBHMBE010000003">
    <property type="protein sequence ID" value="MFB9645738.1"/>
    <property type="molecule type" value="Genomic_DNA"/>
</dbReference>
<protein>
    <submittedName>
        <fullName evidence="2">Type IV toxin-antitoxin system AbiEi family antitoxin domain-containing protein</fullName>
    </submittedName>
</protein>
<evidence type="ECO:0000259" key="1">
    <source>
        <dbReference type="Pfam" id="PF13338"/>
    </source>
</evidence>
<gene>
    <name evidence="2" type="ORF">ACFFPJ_07995</name>
</gene>